<dbReference type="InterPro" id="IPR010982">
    <property type="entry name" value="Lambda_DNA-bd_dom_sf"/>
</dbReference>
<dbReference type="Pfam" id="PF19054">
    <property type="entry name" value="DUF5753"/>
    <property type="match status" value="1"/>
</dbReference>
<reference evidence="2 3" key="1">
    <citation type="submission" date="2017-07" db="EMBL/GenBank/DDBJ databases">
        <title>Amycolatopsis alba DSM 44262 Genome sequencing and assembly.</title>
        <authorList>
            <person name="Kaur N."/>
            <person name="Mayilraj S."/>
        </authorList>
    </citation>
    <scope>NUCLEOTIDE SEQUENCE [LARGE SCALE GENOMIC DNA]</scope>
    <source>
        <strain evidence="2 3">DSM 44262</strain>
    </source>
</reference>
<dbReference type="SMART" id="SM00530">
    <property type="entry name" value="HTH_XRE"/>
    <property type="match status" value="1"/>
</dbReference>
<comment type="caution">
    <text evidence="2">The sequence shown here is derived from an EMBL/GenBank/DDBJ whole genome shotgun (WGS) entry which is preliminary data.</text>
</comment>
<dbReference type="Proteomes" id="UP000215563">
    <property type="component" value="Unassembled WGS sequence"/>
</dbReference>
<proteinExistence type="predicted"/>
<gene>
    <name evidence="2" type="ORF">CFP75_36805</name>
</gene>
<dbReference type="Pfam" id="PF13560">
    <property type="entry name" value="HTH_31"/>
    <property type="match status" value="1"/>
</dbReference>
<dbReference type="SUPFAM" id="SSF47413">
    <property type="entry name" value="lambda repressor-like DNA-binding domains"/>
    <property type="match status" value="1"/>
</dbReference>
<organism evidence="2 3">
    <name type="scientific">Amycolatopsis alba DSM 44262</name>
    <dbReference type="NCBI Taxonomy" id="1125972"/>
    <lineage>
        <taxon>Bacteria</taxon>
        <taxon>Bacillati</taxon>
        <taxon>Actinomycetota</taxon>
        <taxon>Actinomycetes</taxon>
        <taxon>Pseudonocardiales</taxon>
        <taxon>Pseudonocardiaceae</taxon>
        <taxon>Amycolatopsis</taxon>
    </lineage>
</organism>
<evidence type="ECO:0000259" key="1">
    <source>
        <dbReference type="PROSITE" id="PS50943"/>
    </source>
</evidence>
<feature type="domain" description="HTH cro/C1-type" evidence="1">
    <location>
        <begin position="37"/>
        <end position="91"/>
    </location>
</feature>
<dbReference type="AlphaFoldDB" id="A0A229RB50"/>
<dbReference type="OrthoDB" id="3634701at2"/>
<evidence type="ECO:0000313" key="3">
    <source>
        <dbReference type="Proteomes" id="UP000215563"/>
    </source>
</evidence>
<accession>A0A229RB50</accession>
<dbReference type="Gene3D" id="1.10.260.40">
    <property type="entry name" value="lambda repressor-like DNA-binding domains"/>
    <property type="match status" value="1"/>
</dbReference>
<name>A0A229RB50_AMYAL</name>
<dbReference type="CDD" id="cd00093">
    <property type="entry name" value="HTH_XRE"/>
    <property type="match status" value="1"/>
</dbReference>
<dbReference type="PROSITE" id="PS50943">
    <property type="entry name" value="HTH_CROC1"/>
    <property type="match status" value="1"/>
</dbReference>
<dbReference type="EMBL" id="NMQU01000138">
    <property type="protein sequence ID" value="OXM43877.1"/>
    <property type="molecule type" value="Genomic_DNA"/>
</dbReference>
<evidence type="ECO:0000313" key="2">
    <source>
        <dbReference type="EMBL" id="OXM43877.1"/>
    </source>
</evidence>
<dbReference type="GO" id="GO:0003677">
    <property type="term" value="F:DNA binding"/>
    <property type="evidence" value="ECO:0007669"/>
    <property type="project" value="InterPro"/>
</dbReference>
<dbReference type="InterPro" id="IPR001387">
    <property type="entry name" value="Cro/C1-type_HTH"/>
</dbReference>
<protein>
    <recommendedName>
        <fullName evidence="1">HTH cro/C1-type domain-containing protein</fullName>
    </recommendedName>
</protein>
<dbReference type="InterPro" id="IPR043917">
    <property type="entry name" value="DUF5753"/>
</dbReference>
<sequence length="303" mass="34800">MHLSVALEGRVFLREVRWGEGVSREAVNARRELGASLKKARQAIGWSQSRAASALDCTQPKINKIENDLVAIRPQDLNRLLRFYEVSDAEADRIRMLAAQAKGGPVAGVLANREYLTLLKAEREAVEIFGCYSERLPNLFQCEPYIMKQYEVEGALYDFTSVLEARQEREALFQSDRPPRYRALFSPSSFDRLPGGKKAGLYREQIQHLCRMMDDYADHLFVHVVPFEANLAYWPHDLTVLKLDGRGKDTVYHEYAGGPARIYRGRQQVENHIREWDKVFRQALSIEDSRAALIEMHDAASRW</sequence>
<keyword evidence="3" id="KW-1185">Reference proteome</keyword>